<accession>A0A1F7X9V6</accession>
<protein>
    <submittedName>
        <fullName evidence="2">Uncharacterized protein</fullName>
    </submittedName>
</protein>
<dbReference type="Proteomes" id="UP000178533">
    <property type="component" value="Unassembled WGS sequence"/>
</dbReference>
<dbReference type="EMBL" id="MGFT01000014">
    <property type="protein sequence ID" value="OGM11743.1"/>
    <property type="molecule type" value="Genomic_DNA"/>
</dbReference>
<feature type="region of interest" description="Disordered" evidence="1">
    <location>
        <begin position="1"/>
        <end position="21"/>
    </location>
</feature>
<sequence length="175" mass="20152">MSPERPSNYSEIGKKLQSNEEPSKEVLKVVLEKGLEFSLKLIDKYPGISANYDLQTDEFRQYFPYVILLRLAGFYQDSLKRDLKEAKSVELFKEFEKYLVDKFGISESKAGDEQFEKTLINTLNAINNDQSLFPEDILLAKIGRDINMIRTWVVSIVPNNPRPDTETSTITHPLD</sequence>
<feature type="compositionally biased region" description="Basic and acidic residues" evidence="1">
    <location>
        <begin position="12"/>
        <end position="21"/>
    </location>
</feature>
<proteinExistence type="predicted"/>
<evidence type="ECO:0000256" key="1">
    <source>
        <dbReference type="SAM" id="MobiDB-lite"/>
    </source>
</evidence>
<evidence type="ECO:0000313" key="3">
    <source>
        <dbReference type="Proteomes" id="UP000178533"/>
    </source>
</evidence>
<reference evidence="2 3" key="1">
    <citation type="journal article" date="2016" name="Nat. Commun.">
        <title>Thousands of microbial genomes shed light on interconnected biogeochemical processes in an aquifer system.</title>
        <authorList>
            <person name="Anantharaman K."/>
            <person name="Brown C.T."/>
            <person name="Hug L.A."/>
            <person name="Sharon I."/>
            <person name="Castelle C.J."/>
            <person name="Probst A.J."/>
            <person name="Thomas B.C."/>
            <person name="Singh A."/>
            <person name="Wilkins M.J."/>
            <person name="Karaoz U."/>
            <person name="Brodie E.L."/>
            <person name="Williams K.H."/>
            <person name="Hubbard S.S."/>
            <person name="Banfield J.F."/>
        </authorList>
    </citation>
    <scope>NUCLEOTIDE SEQUENCE [LARGE SCALE GENOMIC DNA]</scope>
</reference>
<organism evidence="2 3">
    <name type="scientific">Candidatus Woesebacteria bacterium RBG_16_36_11</name>
    <dbReference type="NCBI Taxonomy" id="1802481"/>
    <lineage>
        <taxon>Bacteria</taxon>
        <taxon>Candidatus Woeseibacteriota</taxon>
    </lineage>
</organism>
<name>A0A1F7X9V6_9BACT</name>
<feature type="compositionally biased region" description="Polar residues" evidence="1">
    <location>
        <begin position="1"/>
        <end position="10"/>
    </location>
</feature>
<dbReference type="AlphaFoldDB" id="A0A1F7X9V6"/>
<comment type="caution">
    <text evidence="2">The sequence shown here is derived from an EMBL/GenBank/DDBJ whole genome shotgun (WGS) entry which is preliminary data.</text>
</comment>
<evidence type="ECO:0000313" key="2">
    <source>
        <dbReference type="EMBL" id="OGM11743.1"/>
    </source>
</evidence>
<gene>
    <name evidence="2" type="ORF">A2W13_03470</name>
</gene>